<comment type="caution">
    <text evidence="2">The sequence shown here is derived from an EMBL/GenBank/DDBJ whole genome shotgun (WGS) entry which is preliminary data.</text>
</comment>
<dbReference type="GO" id="GO:0016747">
    <property type="term" value="F:acyltransferase activity, transferring groups other than amino-acyl groups"/>
    <property type="evidence" value="ECO:0007669"/>
    <property type="project" value="InterPro"/>
</dbReference>
<dbReference type="RefSeq" id="WP_086520024.1">
    <property type="nucleotide sequence ID" value="NZ_MDJW01000002.1"/>
</dbReference>
<evidence type="ECO:0000259" key="1">
    <source>
        <dbReference type="PROSITE" id="PS51186"/>
    </source>
</evidence>
<name>A0A251YEL8_9MICO</name>
<evidence type="ECO:0000313" key="2">
    <source>
        <dbReference type="EMBL" id="OUE22538.1"/>
    </source>
</evidence>
<dbReference type="PANTHER" id="PTHR43792">
    <property type="entry name" value="GNAT FAMILY, PUTATIVE (AFU_ORTHOLOGUE AFUA_3G00765)-RELATED-RELATED"/>
    <property type="match status" value="1"/>
</dbReference>
<dbReference type="InterPro" id="IPR000182">
    <property type="entry name" value="GNAT_dom"/>
</dbReference>
<reference evidence="2 3" key="1">
    <citation type="submission" date="2016-08" db="EMBL/GenBank/DDBJ databases">
        <title>Genome sequence of Clavibacter michiganensis spp strain CFBP7494.</title>
        <authorList>
            <person name="Thapa S.P."/>
            <person name="Coaker G."/>
            <person name="Jacques M.-A."/>
        </authorList>
    </citation>
    <scope>NUCLEOTIDE SEQUENCE [LARGE SCALE GENOMIC DNA]</scope>
    <source>
        <strain evidence="2">CFBP7494</strain>
    </source>
</reference>
<accession>A0A251YEL8</accession>
<dbReference type="PROSITE" id="PS51186">
    <property type="entry name" value="GNAT"/>
    <property type="match status" value="1"/>
</dbReference>
<gene>
    <name evidence="2" type="primary">ydaF_1</name>
    <name evidence="2" type="ORF">BFL34_00063</name>
</gene>
<evidence type="ECO:0000313" key="3">
    <source>
        <dbReference type="Proteomes" id="UP000194837"/>
    </source>
</evidence>
<dbReference type="AlphaFoldDB" id="A0A251YEL8"/>
<proteinExistence type="predicted"/>
<protein>
    <submittedName>
        <fullName evidence="2">Putative ribosomal N-acetyltransferase YdaF</fullName>
    </submittedName>
</protein>
<keyword evidence="2" id="KW-0808">Transferase</keyword>
<dbReference type="Proteomes" id="UP000194837">
    <property type="component" value="Unassembled WGS sequence"/>
</dbReference>
<dbReference type="EMBL" id="MDJW01000002">
    <property type="protein sequence ID" value="OUE22538.1"/>
    <property type="molecule type" value="Genomic_DNA"/>
</dbReference>
<feature type="domain" description="N-acetyltransferase" evidence="1">
    <location>
        <begin position="25"/>
        <end position="191"/>
    </location>
</feature>
<dbReference type="Pfam" id="PF13302">
    <property type="entry name" value="Acetyltransf_3"/>
    <property type="match status" value="1"/>
</dbReference>
<dbReference type="PANTHER" id="PTHR43792:SF1">
    <property type="entry name" value="N-ACETYLTRANSFERASE DOMAIN-CONTAINING PROTEIN"/>
    <property type="match status" value="1"/>
</dbReference>
<dbReference type="InterPro" id="IPR016181">
    <property type="entry name" value="Acyl_CoA_acyltransferase"/>
</dbReference>
<dbReference type="InterPro" id="IPR051531">
    <property type="entry name" value="N-acetyltransferase"/>
</dbReference>
<dbReference type="SUPFAM" id="SSF55729">
    <property type="entry name" value="Acyl-CoA N-acyltransferases (Nat)"/>
    <property type="match status" value="1"/>
</dbReference>
<sequence length="197" mass="21520">MTPDDTPTAAAPLDRIAWPVRTERLLLRRMAPADAPALWAYRRLDEVTRWVTSRPVDEAGWIAGSAAMLRDQLVLELDGRVVGDLMVRVEDAWAQREVAHLAVGTQAELGWTLDPAVGGRGLATEAVRAALRIAFEGLGVRRVVASAFADNAPSLRLAERVGMRRESYAVADSLHRDLGWIDGVGYALLAEEWAARG</sequence>
<organism evidence="2 3">
    <name type="scientific">Clavibacter michiganensis</name>
    <dbReference type="NCBI Taxonomy" id="28447"/>
    <lineage>
        <taxon>Bacteria</taxon>
        <taxon>Bacillati</taxon>
        <taxon>Actinomycetota</taxon>
        <taxon>Actinomycetes</taxon>
        <taxon>Micrococcales</taxon>
        <taxon>Microbacteriaceae</taxon>
        <taxon>Clavibacter</taxon>
    </lineage>
</organism>
<dbReference type="Gene3D" id="3.40.630.30">
    <property type="match status" value="1"/>
</dbReference>